<name>A0A430ART8_9ENTE</name>
<keyword evidence="4" id="KW-1185">Reference proteome</keyword>
<dbReference type="InterPro" id="IPR036650">
    <property type="entry name" value="CAT_RNA-bd_dom_sf"/>
</dbReference>
<dbReference type="AlphaFoldDB" id="A0A430ART8"/>
<feature type="domain" description="PRD" evidence="2">
    <location>
        <begin position="61"/>
        <end position="166"/>
    </location>
</feature>
<sequence>MKIEKVLNNSTVIASDNTTEMILLGRGIGFNKKAGDKVDETRVEKKYVVDSALNVNKAIYELDDCYFRLSKDIIDIAESELKTELNKTSYILLADHINFSISRCKEGKITPNIFMNEIQLLYPKQYKIGQESLAYIFKETGIELPIDEAGYIALHIVNSSIDNNDEFIEKLPKNIDEIVNIIENHYRMTFKKDIIEYSRFVTHLKYLLLRLQRKEWKRVDSDDSKAVKPVIKQYAVVGEISTYIYKAYHKKIGKDEEYYLNLHLGRLINS</sequence>
<dbReference type="RefSeq" id="WP_126809459.1">
    <property type="nucleotide sequence ID" value="NZ_NGKA01000013.1"/>
</dbReference>
<dbReference type="SUPFAM" id="SSF63520">
    <property type="entry name" value="PTS-regulatory domain, PRD"/>
    <property type="match status" value="2"/>
</dbReference>
<dbReference type="EMBL" id="NGKA01000013">
    <property type="protein sequence ID" value="RSU10773.1"/>
    <property type="molecule type" value="Genomic_DNA"/>
</dbReference>
<reference evidence="3 4" key="1">
    <citation type="submission" date="2017-05" db="EMBL/GenBank/DDBJ databases">
        <title>Vagococcus spp. assemblies.</title>
        <authorList>
            <person name="Gulvik C.A."/>
        </authorList>
    </citation>
    <scope>NUCLEOTIDE SEQUENCE [LARGE SCALE GENOMIC DNA]</scope>
    <source>
        <strain evidence="3 4">CCUG 51432</strain>
    </source>
</reference>
<dbReference type="PROSITE" id="PS51372">
    <property type="entry name" value="PRD_2"/>
    <property type="match status" value="2"/>
</dbReference>
<dbReference type="InterPro" id="IPR004341">
    <property type="entry name" value="CAT_RNA-bd_dom"/>
</dbReference>
<evidence type="ECO:0000259" key="2">
    <source>
        <dbReference type="PROSITE" id="PS51372"/>
    </source>
</evidence>
<dbReference type="PANTHER" id="PTHR30185:SF15">
    <property type="entry name" value="CRYPTIC BETA-GLUCOSIDE BGL OPERON ANTITERMINATOR"/>
    <property type="match status" value="1"/>
</dbReference>
<dbReference type="InterPro" id="IPR050661">
    <property type="entry name" value="BglG_antiterminators"/>
</dbReference>
<feature type="domain" description="PRD" evidence="2">
    <location>
        <begin position="167"/>
        <end position="270"/>
    </location>
</feature>
<dbReference type="GO" id="GO:0006355">
    <property type="term" value="P:regulation of DNA-templated transcription"/>
    <property type="evidence" value="ECO:0007669"/>
    <property type="project" value="InterPro"/>
</dbReference>
<dbReference type="PANTHER" id="PTHR30185">
    <property type="entry name" value="CRYPTIC BETA-GLUCOSIDE BGL OPERON ANTITERMINATOR"/>
    <property type="match status" value="1"/>
</dbReference>
<dbReference type="SUPFAM" id="SSF50151">
    <property type="entry name" value="SacY-like RNA-binding domain"/>
    <property type="match status" value="1"/>
</dbReference>
<evidence type="ECO:0000256" key="1">
    <source>
        <dbReference type="ARBA" id="ARBA00022737"/>
    </source>
</evidence>
<proteinExistence type="predicted"/>
<evidence type="ECO:0000313" key="4">
    <source>
        <dbReference type="Proteomes" id="UP000287605"/>
    </source>
</evidence>
<dbReference type="Gene3D" id="1.10.1790.10">
    <property type="entry name" value="PRD domain"/>
    <property type="match status" value="2"/>
</dbReference>
<gene>
    <name evidence="3" type="ORF">CBF29_09325</name>
</gene>
<dbReference type="Proteomes" id="UP000287605">
    <property type="component" value="Unassembled WGS sequence"/>
</dbReference>
<organism evidence="3 4">
    <name type="scientific">Vagococcus elongatus</name>
    <dbReference type="NCBI Taxonomy" id="180344"/>
    <lineage>
        <taxon>Bacteria</taxon>
        <taxon>Bacillati</taxon>
        <taxon>Bacillota</taxon>
        <taxon>Bacilli</taxon>
        <taxon>Lactobacillales</taxon>
        <taxon>Enterococcaceae</taxon>
        <taxon>Vagococcus</taxon>
    </lineage>
</organism>
<dbReference type="OrthoDB" id="9813552at2"/>
<evidence type="ECO:0000313" key="3">
    <source>
        <dbReference type="EMBL" id="RSU10773.1"/>
    </source>
</evidence>
<dbReference type="Gene3D" id="2.30.24.10">
    <property type="entry name" value="CAT RNA-binding domain"/>
    <property type="match status" value="1"/>
</dbReference>
<dbReference type="Pfam" id="PF03123">
    <property type="entry name" value="CAT_RBD"/>
    <property type="match status" value="1"/>
</dbReference>
<protein>
    <recommendedName>
        <fullName evidence="2">PRD domain-containing protein</fullName>
    </recommendedName>
</protein>
<dbReference type="InterPro" id="IPR036634">
    <property type="entry name" value="PRD_sf"/>
</dbReference>
<keyword evidence="1" id="KW-0677">Repeat</keyword>
<comment type="caution">
    <text evidence="3">The sequence shown here is derived from an EMBL/GenBank/DDBJ whole genome shotgun (WGS) entry which is preliminary data.</text>
</comment>
<dbReference type="SMART" id="SM01061">
    <property type="entry name" value="CAT_RBD"/>
    <property type="match status" value="1"/>
</dbReference>
<dbReference type="GO" id="GO:0003723">
    <property type="term" value="F:RNA binding"/>
    <property type="evidence" value="ECO:0007669"/>
    <property type="project" value="InterPro"/>
</dbReference>
<dbReference type="Pfam" id="PF00874">
    <property type="entry name" value="PRD"/>
    <property type="match status" value="2"/>
</dbReference>
<accession>A0A430ART8</accession>
<dbReference type="InterPro" id="IPR011608">
    <property type="entry name" value="PRD"/>
</dbReference>